<dbReference type="AlphaFoldDB" id="A0A8A3S9N1"/>
<reference evidence="1" key="2">
    <citation type="submission" date="2019-02" db="EMBL/GenBank/DDBJ databases">
        <authorList>
            <person name="Chen S.-C."/>
            <person name="Chien H.-H."/>
            <person name="Lai M.-C."/>
        </authorList>
    </citation>
    <scope>NUCLEOTIDE SEQUENCE</scope>
    <source>
        <strain evidence="1">N2F9704</strain>
    </source>
</reference>
<name>A0A8A3S9N1_9EURY</name>
<keyword evidence="2" id="KW-1185">Reference proteome</keyword>
<accession>A0A8A3S9N1</accession>
<organism evidence="1 2">
    <name type="scientific">Methanofollis aquaemaris</name>
    <dbReference type="NCBI Taxonomy" id="126734"/>
    <lineage>
        <taxon>Archaea</taxon>
        <taxon>Methanobacteriati</taxon>
        <taxon>Methanobacteriota</taxon>
        <taxon>Stenosarchaea group</taxon>
        <taxon>Methanomicrobia</taxon>
        <taxon>Methanomicrobiales</taxon>
        <taxon>Methanomicrobiaceae</taxon>
        <taxon>Methanofollis</taxon>
    </lineage>
</organism>
<dbReference type="GeneID" id="76425233"/>
<evidence type="ECO:0000313" key="1">
    <source>
        <dbReference type="EMBL" id="QSZ68281.1"/>
    </source>
</evidence>
<gene>
    <name evidence="1" type="ORF">RJ40_12640</name>
</gene>
<dbReference type="KEGG" id="maqe:RJ40_12640"/>
<protein>
    <submittedName>
        <fullName evidence="1">Uncharacterized protein</fullName>
    </submittedName>
</protein>
<dbReference type="EMBL" id="CP036172">
    <property type="protein sequence ID" value="QSZ68281.1"/>
    <property type="molecule type" value="Genomic_DNA"/>
</dbReference>
<reference evidence="1" key="1">
    <citation type="journal article" date="2001" name="Int. J. Syst. Evol. Microbiol.">
        <title>Methanofollis aquaemaris sp. nov., a methanogen isolated from an aquaculture fish pond.</title>
        <authorList>
            <person name="Lai M.C."/>
            <person name="Chen S.C."/>
        </authorList>
    </citation>
    <scope>NUCLEOTIDE SEQUENCE</scope>
    <source>
        <strain evidence="1">N2F9704</strain>
    </source>
</reference>
<evidence type="ECO:0000313" key="2">
    <source>
        <dbReference type="Proteomes" id="UP001042704"/>
    </source>
</evidence>
<dbReference type="RefSeq" id="WP_265581237.1">
    <property type="nucleotide sequence ID" value="NZ_CP036172.1"/>
</dbReference>
<sequence>MEKVEINLRLVARRWIMSKVYVIASYCDQGKIALILALENYYRAQGKKVACLQRIKGQSDVGLYLKKGCYQYSLPLEAVKSRSALEQWLPKGFDVYIVGISTAYSPIGAAYLDLFSSYNEIIPYDWFDNVTGCVQNCIQSYSGDPEILLFWEMARQKNLQEKKVQEAITGVSEPLDYPCLDKNSVLHHPETLVYDAFEPKMSLPESNKKVIAVGAFPGEFWDIFHDLMWYGYDYMQFVQRLEEESYDLAIIGECSNGSLKLPSKPKNKTVICYQPSVYFPFRQPENVFQSGKSIGQIPKNIKERPVGTSLADNGFSYSAYQNRFWLFQRYPGTDIVRHEDNIIYCNGWVLPQYLMRDGLLEV</sequence>
<dbReference type="Proteomes" id="UP001042704">
    <property type="component" value="Chromosome"/>
</dbReference>
<proteinExistence type="predicted"/>